<organism evidence="1">
    <name type="scientific">Myoviridae sp. ctqEN1</name>
    <dbReference type="NCBI Taxonomy" id="2827709"/>
    <lineage>
        <taxon>Viruses</taxon>
        <taxon>Duplodnaviria</taxon>
        <taxon>Heunggongvirae</taxon>
        <taxon>Uroviricota</taxon>
        <taxon>Caudoviricetes</taxon>
    </lineage>
</organism>
<accession>A0A8S5S6J1</accession>
<dbReference type="EMBL" id="BK032535">
    <property type="protein sequence ID" value="DAF46314.1"/>
    <property type="molecule type" value="Genomic_DNA"/>
</dbReference>
<reference evidence="1" key="1">
    <citation type="journal article" date="2021" name="Proc. Natl. Acad. Sci. U.S.A.">
        <title>A Catalog of Tens of Thousands of Viruses from Human Metagenomes Reveals Hidden Associations with Chronic Diseases.</title>
        <authorList>
            <person name="Tisza M.J."/>
            <person name="Buck C.B."/>
        </authorList>
    </citation>
    <scope>NUCLEOTIDE SEQUENCE</scope>
    <source>
        <strain evidence="1">CtqEN1</strain>
    </source>
</reference>
<proteinExistence type="predicted"/>
<name>A0A8S5S6J1_9CAUD</name>
<sequence>MNSATSPVYKSAIQFIKNIANGEESDILVDNQFLMSYREYNTRVDITIYNGPDYEKNFSTKAANFDHFDRESFERLLGTSLLKHLGITNKFEIYVGPFSRNNFELRGLTNAQIPVTIEDLLNLIDQKLYRSSDLDLFVYKNGEIHITI</sequence>
<protein>
    <submittedName>
        <fullName evidence="1">Uncharacterized protein</fullName>
    </submittedName>
</protein>
<evidence type="ECO:0000313" key="1">
    <source>
        <dbReference type="EMBL" id="DAF46314.1"/>
    </source>
</evidence>